<evidence type="ECO:0000259" key="16">
    <source>
        <dbReference type="PROSITE" id="PS50885"/>
    </source>
</evidence>
<gene>
    <name evidence="17" type="ORF">ESZ26_12400</name>
    <name evidence="18" type="ORF">ESZ27_07055</name>
</gene>
<dbReference type="Pfam" id="PF02518">
    <property type="entry name" value="HATPase_c"/>
    <property type="match status" value="1"/>
</dbReference>
<evidence type="ECO:0000313" key="17">
    <source>
        <dbReference type="EMBL" id="TWX58292.1"/>
    </source>
</evidence>
<dbReference type="Gene3D" id="1.10.287.130">
    <property type="match status" value="1"/>
</dbReference>
<dbReference type="GO" id="GO:0005524">
    <property type="term" value="F:ATP binding"/>
    <property type="evidence" value="ECO:0007669"/>
    <property type="project" value="UniProtKB-KW"/>
</dbReference>
<dbReference type="InterPro" id="IPR003660">
    <property type="entry name" value="HAMP_dom"/>
</dbReference>
<evidence type="ECO:0000256" key="7">
    <source>
        <dbReference type="ARBA" id="ARBA00022692"/>
    </source>
</evidence>
<dbReference type="Gene3D" id="6.10.340.10">
    <property type="match status" value="1"/>
</dbReference>
<dbReference type="EMBL" id="VOLQ01000010">
    <property type="protein sequence ID" value="TWX68363.1"/>
    <property type="molecule type" value="Genomic_DNA"/>
</dbReference>
<feature type="domain" description="HAMP" evidence="16">
    <location>
        <begin position="182"/>
        <end position="236"/>
    </location>
</feature>
<evidence type="ECO:0000256" key="9">
    <source>
        <dbReference type="ARBA" id="ARBA00022777"/>
    </source>
</evidence>
<dbReference type="SUPFAM" id="SSF55874">
    <property type="entry name" value="ATPase domain of HSP90 chaperone/DNA topoisomerase II/histidine kinase"/>
    <property type="match status" value="1"/>
</dbReference>
<dbReference type="InterPro" id="IPR005467">
    <property type="entry name" value="His_kinase_dom"/>
</dbReference>
<keyword evidence="12" id="KW-0902">Two-component regulatory system</keyword>
<comment type="catalytic activity">
    <reaction evidence="1">
        <text>ATP + protein L-histidine = ADP + protein N-phospho-L-histidine.</text>
        <dbReference type="EC" id="2.7.13.3"/>
    </reaction>
</comment>
<dbReference type="SUPFAM" id="SSF158472">
    <property type="entry name" value="HAMP domain-like"/>
    <property type="match status" value="1"/>
</dbReference>
<evidence type="ECO:0000313" key="20">
    <source>
        <dbReference type="Proteomes" id="UP000321917"/>
    </source>
</evidence>
<keyword evidence="9" id="KW-0418">Kinase</keyword>
<evidence type="ECO:0000256" key="14">
    <source>
        <dbReference type="SAM" id="Phobius"/>
    </source>
</evidence>
<dbReference type="Pfam" id="PF00512">
    <property type="entry name" value="HisKA"/>
    <property type="match status" value="1"/>
</dbReference>
<dbReference type="SMART" id="SM00387">
    <property type="entry name" value="HATPase_c"/>
    <property type="match status" value="1"/>
</dbReference>
<feature type="transmembrane region" description="Helical" evidence="14">
    <location>
        <begin position="12"/>
        <end position="34"/>
    </location>
</feature>
<dbReference type="OrthoDB" id="9804645at2"/>
<keyword evidence="10" id="KW-0067">ATP-binding</keyword>
<dbReference type="SUPFAM" id="SSF47384">
    <property type="entry name" value="Homodimeric domain of signal transducing histidine kinase"/>
    <property type="match status" value="1"/>
</dbReference>
<dbReference type="CDD" id="cd00082">
    <property type="entry name" value="HisKA"/>
    <property type="match status" value="1"/>
</dbReference>
<dbReference type="Proteomes" id="UP000321917">
    <property type="component" value="Unassembled WGS sequence"/>
</dbReference>
<dbReference type="InterPro" id="IPR004358">
    <property type="entry name" value="Sig_transdc_His_kin-like_C"/>
</dbReference>
<reference evidence="18 20" key="1">
    <citation type="submission" date="2019-07" db="EMBL/GenBank/DDBJ databases">
        <title>Genomes of sea-ice associated Colwellia species.</title>
        <authorList>
            <person name="Bowman J.P."/>
        </authorList>
    </citation>
    <scope>NUCLEOTIDE SEQUENCE [LARGE SCALE GENOMIC DNA]</scope>
    <source>
        <strain evidence="17 19">ACAM 607</strain>
        <strain evidence="18 20">IC036</strain>
    </source>
</reference>
<dbReference type="InterPro" id="IPR050398">
    <property type="entry name" value="HssS/ArlS-like"/>
</dbReference>
<evidence type="ECO:0000256" key="13">
    <source>
        <dbReference type="ARBA" id="ARBA00023136"/>
    </source>
</evidence>
<dbReference type="RefSeq" id="WP_146799807.1">
    <property type="nucleotide sequence ID" value="NZ_VOLP01000015.1"/>
</dbReference>
<keyword evidence="19" id="KW-1185">Reference proteome</keyword>
<keyword evidence="5" id="KW-0597">Phosphoprotein</keyword>
<evidence type="ECO:0000256" key="1">
    <source>
        <dbReference type="ARBA" id="ARBA00000085"/>
    </source>
</evidence>
<evidence type="ECO:0000256" key="5">
    <source>
        <dbReference type="ARBA" id="ARBA00022553"/>
    </source>
</evidence>
<dbReference type="PANTHER" id="PTHR45528:SF1">
    <property type="entry name" value="SENSOR HISTIDINE KINASE CPXA"/>
    <property type="match status" value="1"/>
</dbReference>
<dbReference type="InterPro" id="IPR036097">
    <property type="entry name" value="HisK_dim/P_sf"/>
</dbReference>
<evidence type="ECO:0000256" key="12">
    <source>
        <dbReference type="ARBA" id="ARBA00023012"/>
    </source>
</evidence>
<comment type="caution">
    <text evidence="18">The sequence shown here is derived from an EMBL/GenBank/DDBJ whole genome shotgun (WGS) entry which is preliminary data.</text>
</comment>
<proteinExistence type="predicted"/>
<organism evidence="18 20">
    <name type="scientific">Colwellia hornerae</name>
    <dbReference type="NCBI Taxonomy" id="89402"/>
    <lineage>
        <taxon>Bacteria</taxon>
        <taxon>Pseudomonadati</taxon>
        <taxon>Pseudomonadota</taxon>
        <taxon>Gammaproteobacteria</taxon>
        <taxon>Alteromonadales</taxon>
        <taxon>Colwelliaceae</taxon>
        <taxon>Colwellia</taxon>
    </lineage>
</organism>
<dbReference type="GO" id="GO:0000155">
    <property type="term" value="F:phosphorelay sensor kinase activity"/>
    <property type="evidence" value="ECO:0007669"/>
    <property type="project" value="InterPro"/>
</dbReference>
<accession>A0A5C6QI13</accession>
<dbReference type="Gene3D" id="3.30.565.10">
    <property type="entry name" value="Histidine kinase-like ATPase, C-terminal domain"/>
    <property type="match status" value="1"/>
</dbReference>
<keyword evidence="4" id="KW-1003">Cell membrane</keyword>
<keyword evidence="11 14" id="KW-1133">Transmembrane helix</keyword>
<dbReference type="PRINTS" id="PR00344">
    <property type="entry name" value="BCTRLSENSOR"/>
</dbReference>
<evidence type="ECO:0000256" key="4">
    <source>
        <dbReference type="ARBA" id="ARBA00022475"/>
    </source>
</evidence>
<keyword evidence="13 14" id="KW-0472">Membrane</keyword>
<dbReference type="EMBL" id="VOLR01000016">
    <property type="protein sequence ID" value="TWX58292.1"/>
    <property type="molecule type" value="Genomic_DNA"/>
</dbReference>
<dbReference type="AlphaFoldDB" id="A0A5C6QI13"/>
<evidence type="ECO:0000256" key="3">
    <source>
        <dbReference type="ARBA" id="ARBA00012438"/>
    </source>
</evidence>
<evidence type="ECO:0000313" key="19">
    <source>
        <dbReference type="Proteomes" id="UP000321525"/>
    </source>
</evidence>
<name>A0A5C6QI13_9GAMM</name>
<evidence type="ECO:0000256" key="6">
    <source>
        <dbReference type="ARBA" id="ARBA00022679"/>
    </source>
</evidence>
<dbReference type="PROSITE" id="PS50109">
    <property type="entry name" value="HIS_KIN"/>
    <property type="match status" value="1"/>
</dbReference>
<comment type="subcellular location">
    <subcellularLocation>
        <location evidence="2">Cell membrane</location>
        <topology evidence="2">Multi-pass membrane protein</topology>
    </subcellularLocation>
</comment>
<sequence length="467" mass="52099">MLNKIRQSFSSLGFKIFLWFWLFALSSIVATRFISAQLAQNSIVLPAHHGDQQKLNRIANRIERKNISADELLQYRGKSPNEAIIIRNIDSGQFTTASSHFVKDLVSYLEKNRFSAITSIQFPKSRITGPKNITLDNEPVELYLAVKGKSRHFNSFIMQLPNWLKLAIPIAVSALLAWLLARTLIKPILAIRRAATDIGNGMLDARIEHANKRKDELGSLATSFNTMADKLSLNLTANQRLLADVSHELRSPMTRLQLAVGLAQQAINKPELQKKHLARCELEVSRLNEMISDVLSLSRLENTFQKINLQTVHLDELLADICQDCQYLADEKHILITMKHFFALKLPGDQNLLSSAFSNVIINAIKYSPKHSEVVISMHRLIHNQQDSIKIIISDSGDGVPQSTIEKLFQPFYRVDEARDRDSGGTGLGLAIAQQAVLAHNGEISAQNKDSAGLSVTITLPISTTAT</sequence>
<dbReference type="Proteomes" id="UP000321525">
    <property type="component" value="Unassembled WGS sequence"/>
</dbReference>
<dbReference type="InterPro" id="IPR036890">
    <property type="entry name" value="HATPase_C_sf"/>
</dbReference>
<dbReference type="SMART" id="SM00304">
    <property type="entry name" value="HAMP"/>
    <property type="match status" value="1"/>
</dbReference>
<dbReference type="PROSITE" id="PS50885">
    <property type="entry name" value="HAMP"/>
    <property type="match status" value="1"/>
</dbReference>
<dbReference type="GO" id="GO:0005886">
    <property type="term" value="C:plasma membrane"/>
    <property type="evidence" value="ECO:0007669"/>
    <property type="project" value="UniProtKB-SubCell"/>
</dbReference>
<evidence type="ECO:0000256" key="11">
    <source>
        <dbReference type="ARBA" id="ARBA00022989"/>
    </source>
</evidence>
<evidence type="ECO:0000256" key="10">
    <source>
        <dbReference type="ARBA" id="ARBA00022840"/>
    </source>
</evidence>
<dbReference type="InterPro" id="IPR003594">
    <property type="entry name" value="HATPase_dom"/>
</dbReference>
<evidence type="ECO:0000259" key="15">
    <source>
        <dbReference type="PROSITE" id="PS50109"/>
    </source>
</evidence>
<dbReference type="SMART" id="SM00388">
    <property type="entry name" value="HisKA"/>
    <property type="match status" value="1"/>
</dbReference>
<dbReference type="CDD" id="cd06225">
    <property type="entry name" value="HAMP"/>
    <property type="match status" value="1"/>
</dbReference>
<evidence type="ECO:0000256" key="2">
    <source>
        <dbReference type="ARBA" id="ARBA00004651"/>
    </source>
</evidence>
<protein>
    <recommendedName>
        <fullName evidence="3">histidine kinase</fullName>
        <ecNumber evidence="3">2.7.13.3</ecNumber>
    </recommendedName>
</protein>
<dbReference type="InterPro" id="IPR003661">
    <property type="entry name" value="HisK_dim/P_dom"/>
</dbReference>
<keyword evidence="7 14" id="KW-0812">Transmembrane</keyword>
<evidence type="ECO:0000256" key="8">
    <source>
        <dbReference type="ARBA" id="ARBA00022741"/>
    </source>
</evidence>
<dbReference type="PANTHER" id="PTHR45528">
    <property type="entry name" value="SENSOR HISTIDINE KINASE CPXA"/>
    <property type="match status" value="1"/>
</dbReference>
<evidence type="ECO:0000313" key="18">
    <source>
        <dbReference type="EMBL" id="TWX68363.1"/>
    </source>
</evidence>
<keyword evidence="6" id="KW-0808">Transferase</keyword>
<dbReference type="Pfam" id="PF00672">
    <property type="entry name" value="HAMP"/>
    <property type="match status" value="1"/>
</dbReference>
<dbReference type="EC" id="2.7.13.3" evidence="3"/>
<keyword evidence="8" id="KW-0547">Nucleotide-binding</keyword>
<feature type="domain" description="Histidine kinase" evidence="15">
    <location>
        <begin position="244"/>
        <end position="464"/>
    </location>
</feature>
<dbReference type="FunFam" id="3.30.565.10:FF:000006">
    <property type="entry name" value="Sensor histidine kinase WalK"/>
    <property type="match status" value="1"/>
</dbReference>